<dbReference type="AlphaFoldDB" id="A0A540V1P8"/>
<dbReference type="Gene3D" id="3.30.360.30">
    <property type="entry name" value="homospermidine synthase like"/>
    <property type="match status" value="1"/>
</dbReference>
<dbReference type="InterPro" id="IPR023181">
    <property type="entry name" value="Homospermid_syn-like_C"/>
</dbReference>
<evidence type="ECO:0000313" key="1">
    <source>
        <dbReference type="EMBL" id="TQE90647.1"/>
    </source>
</evidence>
<dbReference type="OrthoDB" id="2446835at2"/>
<evidence type="ECO:0000313" key="2">
    <source>
        <dbReference type="Proteomes" id="UP000315753"/>
    </source>
</evidence>
<organism evidence="1 2">
    <name type="scientific">Ureibacillus terrenus</name>
    <dbReference type="NCBI Taxonomy" id="118246"/>
    <lineage>
        <taxon>Bacteria</taxon>
        <taxon>Bacillati</taxon>
        <taxon>Bacillota</taxon>
        <taxon>Bacilli</taxon>
        <taxon>Bacillales</taxon>
        <taxon>Caryophanaceae</taxon>
        <taxon>Ureibacillus</taxon>
    </lineage>
</organism>
<keyword evidence="2" id="KW-1185">Reference proteome</keyword>
<dbReference type="RefSeq" id="WP_141602440.1">
    <property type="nucleotide sequence ID" value="NZ_JARMSB010000021.1"/>
</dbReference>
<accession>A0A540V1P8</accession>
<dbReference type="EMBL" id="VIGD01000010">
    <property type="protein sequence ID" value="TQE90647.1"/>
    <property type="molecule type" value="Genomic_DNA"/>
</dbReference>
<proteinExistence type="predicted"/>
<comment type="caution">
    <text evidence="1">The sequence shown here is derived from an EMBL/GenBank/DDBJ whole genome shotgun (WGS) entry which is preliminary data.</text>
</comment>
<gene>
    <name evidence="1" type="ORF">FKZ59_09075</name>
</gene>
<protein>
    <submittedName>
        <fullName evidence="1">S-adenosylmethionine decarboxylase related protein</fullName>
    </submittedName>
</protein>
<reference evidence="1 2" key="1">
    <citation type="submission" date="2019-06" db="EMBL/GenBank/DDBJ databases">
        <title>Genome sequence of Ureibacillus terrenus.</title>
        <authorList>
            <person name="Maclea K.S."/>
            <person name="Simoes M."/>
        </authorList>
    </citation>
    <scope>NUCLEOTIDE SEQUENCE [LARGE SCALE GENOMIC DNA]</scope>
    <source>
        <strain evidence="1 2">ATCC BAA-384</strain>
    </source>
</reference>
<dbReference type="Proteomes" id="UP000315753">
    <property type="component" value="Unassembled WGS sequence"/>
</dbReference>
<sequence>MKQQKQFAISLLGSMGGVAKAFLSILNRSAIDQQDPVHSIIKNSGLYLIDIKQGDLDYYKEFCPHLADNMHLLELDLNNTEQLMEHLRSSNTRLVVDVSCANTIDMLACCNQLGISYINTALENNGTYEGKHLSLTEQYYQFKNIRDTFNHSKAILFSGMNPGIVQWMAVKLMQKHSGHQPLACYIVEHDTSFYKDKNLIQPKTIYTTWSVKSFLEEAVLNRPMFVRNHLPHSIHDEVYAAEYKITLGDKEFYGCLVPHEEVLTLGEMFDFEIGFIYRINEYTTELIQQYLEHADELLQFNKKIIDPADGEVEGEDLIGVLMVYEDREIYMYNSMKNTDVFKEYKTNATYFQVACGVYAGMASLLLDDLPSGAFYVEELATGSKSNYGKYLTYYMNEFVYGENNHSDGLLHERMRKVAKLIEK</sequence>
<name>A0A540V1P8_9BACL</name>